<dbReference type="Proteomes" id="UP001190926">
    <property type="component" value="Unassembled WGS sequence"/>
</dbReference>
<dbReference type="InterPro" id="IPR002885">
    <property type="entry name" value="PPR_rpt"/>
</dbReference>
<dbReference type="GO" id="GO:0003723">
    <property type="term" value="F:RNA binding"/>
    <property type="evidence" value="ECO:0007669"/>
    <property type="project" value="InterPro"/>
</dbReference>
<dbReference type="AlphaFoldDB" id="A0AAD4IUZ9"/>
<dbReference type="GO" id="GO:0009451">
    <property type="term" value="P:RNA modification"/>
    <property type="evidence" value="ECO:0007669"/>
    <property type="project" value="InterPro"/>
</dbReference>
<feature type="repeat" description="PPR" evidence="3">
    <location>
        <begin position="233"/>
        <end position="267"/>
    </location>
</feature>
<feature type="repeat" description="PPR" evidence="3">
    <location>
        <begin position="70"/>
        <end position="104"/>
    </location>
</feature>
<evidence type="ECO:0000256" key="3">
    <source>
        <dbReference type="PROSITE-ProRule" id="PRU00708"/>
    </source>
</evidence>
<dbReference type="Pfam" id="PF20431">
    <property type="entry name" value="E_motif"/>
    <property type="match status" value="1"/>
</dbReference>
<feature type="repeat" description="PPR" evidence="3">
    <location>
        <begin position="171"/>
        <end position="205"/>
    </location>
</feature>
<dbReference type="Pfam" id="PF13041">
    <property type="entry name" value="PPR_2"/>
    <property type="match status" value="1"/>
</dbReference>
<comment type="caution">
    <text evidence="4">The sequence shown here is derived from an EMBL/GenBank/DDBJ whole genome shotgun (WGS) entry which is preliminary data.</text>
</comment>
<dbReference type="PROSITE" id="PS51375">
    <property type="entry name" value="PPR"/>
    <property type="match status" value="4"/>
</dbReference>
<name>A0AAD4IUZ9_PERFH</name>
<reference evidence="4 5" key="1">
    <citation type="journal article" date="2021" name="Nat. Commun.">
        <title>Incipient diploidization of the medicinal plant Perilla within 10,000 years.</title>
        <authorList>
            <person name="Zhang Y."/>
            <person name="Shen Q."/>
            <person name="Leng L."/>
            <person name="Zhang D."/>
            <person name="Chen S."/>
            <person name="Shi Y."/>
            <person name="Ning Z."/>
            <person name="Chen S."/>
        </authorList>
    </citation>
    <scope>NUCLEOTIDE SEQUENCE [LARGE SCALE GENOMIC DNA]</scope>
    <source>
        <strain evidence="5">cv. PC099</strain>
    </source>
</reference>
<dbReference type="PANTHER" id="PTHR47926:SF376">
    <property type="entry name" value="TETRATRICOPEPTIDE-LIKE HELICAL DOMAIN SUPERFAMILY"/>
    <property type="match status" value="1"/>
</dbReference>
<evidence type="ECO:0000313" key="4">
    <source>
        <dbReference type="EMBL" id="KAH6821673.1"/>
    </source>
</evidence>
<accession>A0AAD4IUZ9</accession>
<dbReference type="SUPFAM" id="SSF48452">
    <property type="entry name" value="TPR-like"/>
    <property type="match status" value="1"/>
</dbReference>
<sequence length="573" mass="64939">MLWSAGLVLKAAHRLKQCSASKQVESWYSLMLKTNAAQDCFLINQFITACSNYRSVDLAIFAFSQMDHPNVFVYNAVIAAFLNCFRPLEGLRYYVMMLRSDVRPSSYTFPPVVKSCKVLSVAVFGECVHGQILSSGFGLHLHVQTALVDFYSSLGMVVKARKVFDEMLERDGFAWSTMVSTYARAGDLDSARRVFDEMPEKNIAAWNTVIHGYAEAGDMKSAEVLFRKMLRRDVISWTTMINCYCKQELYQEALEIFEEMKSSGTRPDDMTMVTVISVCAHLGALEKGMEMHLYVMRTKSDIDVYIGSALIDMYAKCGVVERALVVFFKLQEKNLFCWSSVIDGLACHGYAEQALAMFDTMEKEKIEPNRVIFLSVLAACAHAGLVEEGKRRFCEMTSRYGILPEIEHYGCMINLLSRVGLLEEALVLIRNMKMQPNSIIWGALLGGCKLHKNLKIAQISVDRLMILEPNNSGYYTLLMILEPNNSGYYTLLIDMYAEANRWLEVARIRGFMKECRVEKVLPGSSWIEVKKKMHQFAASDNHHPSLKQIYQVLNVLDSQLKLVGSAPHFDLVM</sequence>
<feature type="repeat" description="PPR" evidence="3">
    <location>
        <begin position="334"/>
        <end position="368"/>
    </location>
</feature>
<dbReference type="FunFam" id="1.25.40.10:FF:000333">
    <property type="entry name" value="Pentatricopeptide repeat-containing protein"/>
    <property type="match status" value="1"/>
</dbReference>
<dbReference type="InterPro" id="IPR046960">
    <property type="entry name" value="PPR_At4g14850-like_plant"/>
</dbReference>
<dbReference type="PANTHER" id="PTHR47926">
    <property type="entry name" value="PENTATRICOPEPTIDE REPEAT-CONTAINING PROTEIN"/>
    <property type="match status" value="1"/>
</dbReference>
<dbReference type="FunFam" id="1.25.40.10:FF:000345">
    <property type="entry name" value="Pentatricopeptide repeat-containing protein"/>
    <property type="match status" value="1"/>
</dbReference>
<proteinExistence type="inferred from homology"/>
<protein>
    <submittedName>
        <fullName evidence="4">Basic helix loop helix DNA-binding superfamily protein</fullName>
    </submittedName>
</protein>
<keyword evidence="5" id="KW-1185">Reference proteome</keyword>
<dbReference type="EMBL" id="SDAM02001963">
    <property type="protein sequence ID" value="KAH6821673.1"/>
    <property type="molecule type" value="Genomic_DNA"/>
</dbReference>
<dbReference type="Pfam" id="PF01535">
    <property type="entry name" value="PPR"/>
    <property type="match status" value="7"/>
</dbReference>
<dbReference type="InterPro" id="IPR046848">
    <property type="entry name" value="E_motif"/>
</dbReference>
<evidence type="ECO:0000256" key="1">
    <source>
        <dbReference type="ARBA" id="ARBA00006643"/>
    </source>
</evidence>
<gene>
    <name evidence="4" type="ORF">C2S53_019530</name>
</gene>
<dbReference type="GO" id="GO:0003677">
    <property type="term" value="F:DNA binding"/>
    <property type="evidence" value="ECO:0007669"/>
    <property type="project" value="UniProtKB-KW"/>
</dbReference>
<dbReference type="InterPro" id="IPR011990">
    <property type="entry name" value="TPR-like_helical_dom_sf"/>
</dbReference>
<dbReference type="FunFam" id="1.25.40.10:FF:000934">
    <property type="entry name" value="Pentatricopeptide repeat-containing protein"/>
    <property type="match status" value="1"/>
</dbReference>
<keyword evidence="2" id="KW-0677">Repeat</keyword>
<comment type="similarity">
    <text evidence="1">Belongs to the PPR family. PCMP-H subfamily.</text>
</comment>
<evidence type="ECO:0000256" key="2">
    <source>
        <dbReference type="ARBA" id="ARBA00022737"/>
    </source>
</evidence>
<dbReference type="Gene3D" id="1.25.40.10">
    <property type="entry name" value="Tetratricopeptide repeat domain"/>
    <property type="match status" value="4"/>
</dbReference>
<dbReference type="NCBIfam" id="TIGR00756">
    <property type="entry name" value="PPR"/>
    <property type="match status" value="5"/>
</dbReference>
<keyword evidence="4" id="KW-0238">DNA-binding</keyword>
<organism evidence="4 5">
    <name type="scientific">Perilla frutescens var. hirtella</name>
    <name type="common">Perilla citriodora</name>
    <name type="synonym">Perilla setoyensis</name>
    <dbReference type="NCBI Taxonomy" id="608512"/>
    <lineage>
        <taxon>Eukaryota</taxon>
        <taxon>Viridiplantae</taxon>
        <taxon>Streptophyta</taxon>
        <taxon>Embryophyta</taxon>
        <taxon>Tracheophyta</taxon>
        <taxon>Spermatophyta</taxon>
        <taxon>Magnoliopsida</taxon>
        <taxon>eudicotyledons</taxon>
        <taxon>Gunneridae</taxon>
        <taxon>Pentapetalae</taxon>
        <taxon>asterids</taxon>
        <taxon>lamiids</taxon>
        <taxon>Lamiales</taxon>
        <taxon>Lamiaceae</taxon>
        <taxon>Nepetoideae</taxon>
        <taxon>Elsholtzieae</taxon>
        <taxon>Perilla</taxon>
    </lineage>
</organism>
<evidence type="ECO:0000313" key="5">
    <source>
        <dbReference type="Proteomes" id="UP001190926"/>
    </source>
</evidence>